<sequence length="211" mass="24982">MLIIWSVWDVRREQKTAFSRSQESWKALKFIDGFQGRIGGWNVNRPWEACTLGFWRDFEACQNFMWNYHDRIFYDQGEAYETVQLSYTIKVDEILGAHGTNFSRGLTQAKRLRVGDFITKIGSEFDVMKEQQAVWNPALHQSAGMLGGVFSQERGRNNRFIITSLWEDASSLQRFRDEQVVSLRERLDYQKDIDRFITRTIRLHDSWRILP</sequence>
<name>A0A1I6R4F0_9BACL</name>
<dbReference type="RefSeq" id="WP_091835662.1">
    <property type="nucleotide sequence ID" value="NZ_FPAA01000004.1"/>
</dbReference>
<evidence type="ECO:0000259" key="1">
    <source>
        <dbReference type="Pfam" id="PF16291"/>
    </source>
</evidence>
<gene>
    <name evidence="2" type="ORF">SAMN05444972_104100</name>
</gene>
<protein>
    <recommendedName>
        <fullName evidence="1">DUF4937 domain-containing protein</fullName>
    </recommendedName>
</protein>
<reference evidence="3" key="1">
    <citation type="submission" date="2016-10" db="EMBL/GenBank/DDBJ databases">
        <authorList>
            <person name="Varghese N."/>
            <person name="Submissions S."/>
        </authorList>
    </citation>
    <scope>NUCLEOTIDE SEQUENCE [LARGE SCALE GENOMIC DNA]</scope>
    <source>
        <strain evidence="3">DSM 45789</strain>
    </source>
</reference>
<dbReference type="InterPro" id="IPR032555">
    <property type="entry name" value="DUF4937"/>
</dbReference>
<feature type="domain" description="DUF4937" evidence="1">
    <location>
        <begin position="9"/>
        <end position="84"/>
    </location>
</feature>
<evidence type="ECO:0000313" key="2">
    <source>
        <dbReference type="EMBL" id="SFS59430.1"/>
    </source>
</evidence>
<organism evidence="2 3">
    <name type="scientific">Marininema halotolerans</name>
    <dbReference type="NCBI Taxonomy" id="1155944"/>
    <lineage>
        <taxon>Bacteria</taxon>
        <taxon>Bacillati</taxon>
        <taxon>Bacillota</taxon>
        <taxon>Bacilli</taxon>
        <taxon>Bacillales</taxon>
        <taxon>Thermoactinomycetaceae</taxon>
        <taxon>Marininema</taxon>
    </lineage>
</organism>
<dbReference type="InterPro" id="IPR011008">
    <property type="entry name" value="Dimeric_a/b-barrel"/>
</dbReference>
<accession>A0A1I6R4F0</accession>
<evidence type="ECO:0000313" key="3">
    <source>
        <dbReference type="Proteomes" id="UP000198660"/>
    </source>
</evidence>
<dbReference type="SUPFAM" id="SSF54909">
    <property type="entry name" value="Dimeric alpha+beta barrel"/>
    <property type="match status" value="1"/>
</dbReference>
<dbReference type="Proteomes" id="UP000198660">
    <property type="component" value="Unassembled WGS sequence"/>
</dbReference>
<dbReference type="Pfam" id="PF16291">
    <property type="entry name" value="DUF4937"/>
    <property type="match status" value="1"/>
</dbReference>
<dbReference type="OrthoDB" id="2627153at2"/>
<proteinExistence type="predicted"/>
<dbReference type="EMBL" id="FPAA01000004">
    <property type="protein sequence ID" value="SFS59430.1"/>
    <property type="molecule type" value="Genomic_DNA"/>
</dbReference>
<dbReference type="AlphaFoldDB" id="A0A1I6R4F0"/>
<keyword evidence="3" id="KW-1185">Reference proteome</keyword>